<proteinExistence type="predicted"/>
<dbReference type="EMBL" id="FXAT01000009">
    <property type="protein sequence ID" value="SMG57051.1"/>
    <property type="molecule type" value="Genomic_DNA"/>
</dbReference>
<dbReference type="Gene3D" id="2.40.360.20">
    <property type="match status" value="1"/>
</dbReference>
<reference evidence="2" key="1">
    <citation type="submission" date="2017-04" db="EMBL/GenBank/DDBJ databases">
        <authorList>
            <person name="Varghese N."/>
            <person name="Submissions S."/>
        </authorList>
    </citation>
    <scope>NUCLEOTIDE SEQUENCE [LARGE SCALE GENOMIC DNA]</scope>
    <source>
        <strain evidence="2">LMG 29540</strain>
    </source>
</reference>
<keyword evidence="2" id="KW-1185">Reference proteome</keyword>
<gene>
    <name evidence="1" type="ORF">SAMN06265784_10959</name>
</gene>
<dbReference type="Proteomes" id="UP000193228">
    <property type="component" value="Unassembled WGS sequence"/>
</dbReference>
<protein>
    <submittedName>
        <fullName evidence="1">Uncharacterized protein</fullName>
    </submittedName>
</protein>
<organism evidence="1 2">
    <name type="scientific">Paraburkholderia susongensis</name>
    <dbReference type="NCBI Taxonomy" id="1515439"/>
    <lineage>
        <taxon>Bacteria</taxon>
        <taxon>Pseudomonadati</taxon>
        <taxon>Pseudomonadota</taxon>
        <taxon>Betaproteobacteria</taxon>
        <taxon>Burkholderiales</taxon>
        <taxon>Burkholderiaceae</taxon>
        <taxon>Paraburkholderia</taxon>
    </lineage>
</organism>
<name>A0A1X7LT51_9BURK</name>
<accession>A0A1X7LT51</accession>
<evidence type="ECO:0000313" key="1">
    <source>
        <dbReference type="EMBL" id="SMG57051.1"/>
    </source>
</evidence>
<dbReference type="AlphaFoldDB" id="A0A1X7LT51"/>
<dbReference type="STRING" id="1515439.SAMN06265784_10959"/>
<sequence length="271" mass="28587">MQKNATRGAVSCREASFALRHLPVLIAALIGVAATQRAHAELACDAPWMHTNGGFTTTSSPGDQKIDYLVTSFSKHDGNNCSFDVRVNMKLAIPGHDSDGGAVLHVTIESGKVHVERQTAKGSEQSHTDQVAFTGIASGQTTGLLSYVGEITGEGQRLAGTRSESSVSGQVAMGPGGGNLPVSIPKTVITTTEKQVGKQEQLATAVGKYECWPVSYDQRTQSNGMQFMGRTVNMDHVAHVVDYFCPAAGLVMRSQRTGGGQSSSKAITALH</sequence>
<evidence type="ECO:0000313" key="2">
    <source>
        <dbReference type="Proteomes" id="UP000193228"/>
    </source>
</evidence>